<evidence type="ECO:0000313" key="3">
    <source>
        <dbReference type="EMBL" id="CAE6190312.1"/>
    </source>
</evidence>
<feature type="region of interest" description="Disordered" evidence="2">
    <location>
        <begin position="1"/>
        <end position="23"/>
    </location>
</feature>
<dbReference type="Proteomes" id="UP000682877">
    <property type="component" value="Chromosome 7"/>
</dbReference>
<sequence length="548" mass="63047">MKIRDSIEDTNETEESDTCMKKKMSPESSIFSTILADIEENPTILQKQSNLSGEFSVFSTIIAVGDEENPTMPQKKLKKSRRRGSMKKTPIDFSCTVSQTLTHSDLVGILNEELKILRSEIEIKGQKSDQFVSCDSDHVREECDCAEEGKVEQREEVKFLADEVIEWLLRDEIVESEISTDAEDSVCKVEDGNILGTFDGMLSTMLGDEDTGPCGGIDEFIEKMLEEIEKDGSYLDWIKDSYVFGGLLENLIRDRFREKAEKEEKEISSWISNGEPEVDETGVAEEEKEEKMDVKETKKKLASMVVKMEWTEQESTVTKRDCFGYRRRLYLIEKLTKRHEDLMKMRRKAVRFGMELSFLVAEFMFLIPNEILAGETGDYSICTKLFGVNEDDKGTSVIIGKLEAVFGIVIWKKENKEHDVDLPESIFRYDDFIRLCADATRALGKIVWALKCKQCERLKLSDLDSLFEDCQKVLMKIELKLAEMKQWVYRSVSADYESFSKSERSDSFLRIKLMKRVIADNRYGRSVIGSYLVEIWQSLFQAEALQEL</sequence>
<reference evidence="3" key="1">
    <citation type="submission" date="2021-01" db="EMBL/GenBank/DDBJ databases">
        <authorList>
            <person name="Bezrukov I."/>
        </authorList>
    </citation>
    <scope>NUCLEOTIDE SEQUENCE</scope>
</reference>
<protein>
    <submittedName>
        <fullName evidence="3">Uncharacterized protein</fullName>
    </submittedName>
</protein>
<name>A0A8S2AXW4_ARAAE</name>
<accession>A0A8S2AXW4</accession>
<keyword evidence="4" id="KW-1185">Reference proteome</keyword>
<evidence type="ECO:0000313" key="4">
    <source>
        <dbReference type="Proteomes" id="UP000682877"/>
    </source>
</evidence>
<feature type="coiled-coil region" evidence="1">
    <location>
        <begin position="253"/>
        <end position="304"/>
    </location>
</feature>
<feature type="compositionally biased region" description="Acidic residues" evidence="2">
    <location>
        <begin position="8"/>
        <end position="17"/>
    </location>
</feature>
<evidence type="ECO:0000256" key="2">
    <source>
        <dbReference type="SAM" id="MobiDB-lite"/>
    </source>
</evidence>
<evidence type="ECO:0000256" key="1">
    <source>
        <dbReference type="SAM" id="Coils"/>
    </source>
</evidence>
<proteinExistence type="predicted"/>
<gene>
    <name evidence="3" type="ORF">AARE701A_LOCUS19121</name>
</gene>
<keyword evidence="1" id="KW-0175">Coiled coil</keyword>
<dbReference type="EMBL" id="LR999457">
    <property type="protein sequence ID" value="CAE6190312.1"/>
    <property type="molecule type" value="Genomic_DNA"/>
</dbReference>
<dbReference type="AlphaFoldDB" id="A0A8S2AXW4"/>
<organism evidence="3 4">
    <name type="scientific">Arabidopsis arenosa</name>
    <name type="common">Sand rock-cress</name>
    <name type="synonym">Cardaminopsis arenosa</name>
    <dbReference type="NCBI Taxonomy" id="38785"/>
    <lineage>
        <taxon>Eukaryota</taxon>
        <taxon>Viridiplantae</taxon>
        <taxon>Streptophyta</taxon>
        <taxon>Embryophyta</taxon>
        <taxon>Tracheophyta</taxon>
        <taxon>Spermatophyta</taxon>
        <taxon>Magnoliopsida</taxon>
        <taxon>eudicotyledons</taxon>
        <taxon>Gunneridae</taxon>
        <taxon>Pentapetalae</taxon>
        <taxon>rosids</taxon>
        <taxon>malvids</taxon>
        <taxon>Brassicales</taxon>
        <taxon>Brassicaceae</taxon>
        <taxon>Camelineae</taxon>
        <taxon>Arabidopsis</taxon>
    </lineage>
</organism>